<evidence type="ECO:0000313" key="2">
    <source>
        <dbReference type="Proteomes" id="UP000051936"/>
    </source>
</evidence>
<organism evidence="1 2">
    <name type="scientific">Bradyrhizobium manausense</name>
    <dbReference type="NCBI Taxonomy" id="989370"/>
    <lineage>
        <taxon>Bacteria</taxon>
        <taxon>Pseudomonadati</taxon>
        <taxon>Pseudomonadota</taxon>
        <taxon>Alphaproteobacteria</taxon>
        <taxon>Hyphomicrobiales</taxon>
        <taxon>Nitrobacteraceae</taxon>
        <taxon>Bradyrhizobium</taxon>
    </lineage>
</organism>
<gene>
    <name evidence="1" type="ORF">AOQ71_36250</name>
</gene>
<evidence type="ECO:0000313" key="1">
    <source>
        <dbReference type="EMBL" id="KRQ02048.1"/>
    </source>
</evidence>
<name>A0A0R3CWP9_9BRAD</name>
<comment type="caution">
    <text evidence="1">The sequence shown here is derived from an EMBL/GenBank/DDBJ whole genome shotgun (WGS) entry which is preliminary data.</text>
</comment>
<proteinExistence type="predicted"/>
<accession>A0A0R3CWP9</accession>
<sequence>MLTCSVHKLHQTIAAEYRCPRTRLVFKGSNDIELVTSRIGAAQRNLVFSRFFVLKLGGEPSIDRRGFHLEYQS</sequence>
<dbReference type="AlphaFoldDB" id="A0A0R3CWP9"/>
<reference evidence="1 2" key="1">
    <citation type="submission" date="2015-09" db="EMBL/GenBank/DDBJ databases">
        <title>Draft Genome Sequence of Bradyrhizobium manausense Strain BR 3351T, a Novel Symbiotic Nitrogen-Fixing Alphaproteobacterium Isolated from Brazilian Amazon Rain Forest.</title>
        <authorList>
            <person name="De Araujo J.L."/>
            <person name="Zilli J.E."/>
        </authorList>
    </citation>
    <scope>NUCLEOTIDE SEQUENCE [LARGE SCALE GENOMIC DNA]</scope>
    <source>
        <strain evidence="1 2">BR3351</strain>
    </source>
</reference>
<keyword evidence="2" id="KW-1185">Reference proteome</keyword>
<protein>
    <submittedName>
        <fullName evidence="1">Uncharacterized protein</fullName>
    </submittedName>
</protein>
<dbReference type="EMBL" id="LJYG01000111">
    <property type="protein sequence ID" value="KRQ02048.1"/>
    <property type="molecule type" value="Genomic_DNA"/>
</dbReference>
<dbReference type="Proteomes" id="UP000051936">
    <property type="component" value="Unassembled WGS sequence"/>
</dbReference>